<dbReference type="Proteomes" id="UP000479132">
    <property type="component" value="Unassembled WGS sequence"/>
</dbReference>
<dbReference type="InterPro" id="IPR038765">
    <property type="entry name" value="Papain-like_cys_pep_sf"/>
</dbReference>
<dbReference type="Gene3D" id="3.30.2140.10">
    <property type="entry name" value="Arylamine N-acetyltransferase"/>
    <property type="match status" value="1"/>
</dbReference>
<dbReference type="InterPro" id="IPR001447">
    <property type="entry name" value="Arylamine_N-AcTrfase"/>
</dbReference>
<dbReference type="GO" id="GO:0016407">
    <property type="term" value="F:acetyltransferase activity"/>
    <property type="evidence" value="ECO:0007669"/>
    <property type="project" value="InterPro"/>
</dbReference>
<evidence type="ECO:0000313" key="3">
    <source>
        <dbReference type="EMBL" id="NGP87783.1"/>
    </source>
</evidence>
<protein>
    <submittedName>
        <fullName evidence="3">Arylamine N-acetyltransferase</fullName>
    </submittedName>
</protein>
<dbReference type="Gene3D" id="2.40.128.150">
    <property type="entry name" value="Cysteine proteinases"/>
    <property type="match status" value="1"/>
</dbReference>
<dbReference type="PRINTS" id="PR01543">
    <property type="entry name" value="ANATRNSFRASE"/>
</dbReference>
<sequence>MSSSIDLDKYFQRINYDGSTTHSLATLKALQYRHTQAIPFENLNPLLGISVNLDLESLQAKMVDNKRGGYCYEQNLLFKHVLEELGFQVKGLSARIRWQKDADEITARTHMLLQVNIDNDRYLVDVGFGNYTMTGPLRLETEIIQETPHEERRLIKEGDIYTMQVQLKDKWEPLYRFDLRPTHLVDYELKSWYLSNNPGSHYVTGLTAARPTPNGRYTLKNNRLSFHHLDGNTENNYLNTVAELQSILEDIFLLDLPDLPTFDSKFLQIVKQEKEAISRM</sequence>
<dbReference type="AlphaFoldDB" id="A0A6M1T531"/>
<dbReference type="SUPFAM" id="SSF54001">
    <property type="entry name" value="Cysteine proteinases"/>
    <property type="match status" value="1"/>
</dbReference>
<organism evidence="3 4">
    <name type="scientific">Fodinibius halophilus</name>
    <dbReference type="NCBI Taxonomy" id="1736908"/>
    <lineage>
        <taxon>Bacteria</taxon>
        <taxon>Pseudomonadati</taxon>
        <taxon>Balneolota</taxon>
        <taxon>Balneolia</taxon>
        <taxon>Balneolales</taxon>
        <taxon>Balneolaceae</taxon>
        <taxon>Fodinibius</taxon>
    </lineage>
</organism>
<evidence type="ECO:0000313" key="4">
    <source>
        <dbReference type="Proteomes" id="UP000479132"/>
    </source>
</evidence>
<proteinExistence type="inferred from homology"/>
<evidence type="ECO:0000256" key="2">
    <source>
        <dbReference type="RuleBase" id="RU003452"/>
    </source>
</evidence>
<gene>
    <name evidence="3" type="ORF">G3569_05425</name>
</gene>
<dbReference type="PANTHER" id="PTHR11786:SF0">
    <property type="entry name" value="ARYLAMINE N-ACETYLTRANSFERASE 4-RELATED"/>
    <property type="match status" value="1"/>
</dbReference>
<dbReference type="RefSeq" id="WP_165266854.1">
    <property type="nucleotide sequence ID" value="NZ_JAALLS010000005.1"/>
</dbReference>
<keyword evidence="4" id="KW-1185">Reference proteome</keyword>
<accession>A0A6M1T531</accession>
<dbReference type="Pfam" id="PF00797">
    <property type="entry name" value="Acetyltransf_2"/>
    <property type="match status" value="1"/>
</dbReference>
<reference evidence="3 4" key="1">
    <citation type="submission" date="2020-02" db="EMBL/GenBank/DDBJ databases">
        <title>Aliifodinibius halophilus 2W32, complete genome.</title>
        <authorList>
            <person name="Li Y."/>
            <person name="Wu S."/>
        </authorList>
    </citation>
    <scope>NUCLEOTIDE SEQUENCE [LARGE SCALE GENOMIC DNA]</scope>
    <source>
        <strain evidence="3 4">2W32</strain>
    </source>
</reference>
<comment type="similarity">
    <text evidence="1 2">Belongs to the arylamine N-acetyltransferase family.</text>
</comment>
<keyword evidence="3" id="KW-0808">Transferase</keyword>
<name>A0A6M1T531_9BACT</name>
<comment type="caution">
    <text evidence="3">The sequence shown here is derived from an EMBL/GenBank/DDBJ whole genome shotgun (WGS) entry which is preliminary data.</text>
</comment>
<evidence type="ECO:0000256" key="1">
    <source>
        <dbReference type="ARBA" id="ARBA00006547"/>
    </source>
</evidence>
<dbReference type="PANTHER" id="PTHR11786">
    <property type="entry name" value="N-HYDROXYARYLAMINE O-ACETYLTRANSFERASE"/>
    <property type="match status" value="1"/>
</dbReference>
<dbReference type="EMBL" id="JAALLS010000005">
    <property type="protein sequence ID" value="NGP87783.1"/>
    <property type="molecule type" value="Genomic_DNA"/>
</dbReference>